<accession>A0A853J4L2</accession>
<dbReference type="Gene3D" id="3.90.550.10">
    <property type="entry name" value="Spore Coat Polysaccharide Biosynthesis Protein SpsA, Chain A"/>
    <property type="match status" value="1"/>
</dbReference>
<proteinExistence type="predicted"/>
<name>A0A853J4L2_LACRH</name>
<dbReference type="EMBL" id="JACCKI010000004">
    <property type="protein sequence ID" value="NZA05020.1"/>
    <property type="molecule type" value="Genomic_DNA"/>
</dbReference>
<evidence type="ECO:0000256" key="3">
    <source>
        <dbReference type="ARBA" id="ARBA00022723"/>
    </source>
</evidence>
<comment type="caution">
    <text evidence="4">The sequence shown here is derived from an EMBL/GenBank/DDBJ whole genome shotgun (WGS) entry which is preliminary data.</text>
</comment>
<evidence type="ECO:0000313" key="5">
    <source>
        <dbReference type="Proteomes" id="UP000552935"/>
    </source>
</evidence>
<dbReference type="GO" id="GO:0016757">
    <property type="term" value="F:glycosyltransferase activity"/>
    <property type="evidence" value="ECO:0007669"/>
    <property type="project" value="UniProtKB-KW"/>
</dbReference>
<keyword evidence="2 4" id="KW-0808">Transferase</keyword>
<reference evidence="4 5" key="1">
    <citation type="submission" date="2020-07" db="EMBL/GenBank/DDBJ databases">
        <title>Organ Donor 1.</title>
        <authorList>
            <person name="Marsh A.J."/>
            <person name="Azcarate-Peril M.A."/>
        </authorList>
    </citation>
    <scope>NUCLEOTIDE SEQUENCE [LARGE SCALE GENOMIC DNA]</scope>
    <source>
        <strain evidence="4 5">AMC0712</strain>
    </source>
</reference>
<dbReference type="InterPro" id="IPR002495">
    <property type="entry name" value="Glyco_trans_8"/>
</dbReference>
<protein>
    <submittedName>
        <fullName evidence="4">Glycosyl transferase</fullName>
    </submittedName>
</protein>
<dbReference type="InterPro" id="IPR050748">
    <property type="entry name" value="Glycosyltrans_8_dom-fam"/>
</dbReference>
<dbReference type="Proteomes" id="UP000552935">
    <property type="component" value="Unassembled WGS sequence"/>
</dbReference>
<sequence>MTKRAVVFCVKGLHIMLVAMAITSLVKKYHSDREMKILVIIEGGNQDDINFIRSIPSLYGKQQISVDFWAPPYPLLDKVSDQFETGTSLPKMVLWRLFLPYYFPDYDQIAYMDNDILITTDINDLFDQMLPEDVIGGVLDYEDVTHPDHDRSKEFYLPSTDQYINAGVFVANSNAYRSVVPFEKMIEIINRHNYPYGDQNILNIAFYNHIYLLPWRFNLQYDNRLLDKYESLAPQRIKGIREQLNEPGIIHFAANGFVLPPWYVFTPTTRWEKMWWETFVDMQKKHLDFIARTTEDTVHEP</sequence>
<dbReference type="PANTHER" id="PTHR13778:SF47">
    <property type="entry name" value="LIPOPOLYSACCHARIDE 1,3-GALACTOSYLTRANSFERASE"/>
    <property type="match status" value="1"/>
</dbReference>
<keyword evidence="3" id="KW-0479">Metal-binding</keyword>
<organism evidence="4 5">
    <name type="scientific">Lacticaseibacillus rhamnosus</name>
    <name type="common">Lactobacillus rhamnosus</name>
    <dbReference type="NCBI Taxonomy" id="47715"/>
    <lineage>
        <taxon>Bacteria</taxon>
        <taxon>Bacillati</taxon>
        <taxon>Bacillota</taxon>
        <taxon>Bacilli</taxon>
        <taxon>Lactobacillales</taxon>
        <taxon>Lactobacillaceae</taxon>
        <taxon>Lacticaseibacillus</taxon>
    </lineage>
</organism>
<dbReference type="RefSeq" id="WP_049179815.1">
    <property type="nucleotide sequence ID" value="NZ_CP086326.1"/>
</dbReference>
<evidence type="ECO:0000313" key="4">
    <source>
        <dbReference type="EMBL" id="NZA05020.1"/>
    </source>
</evidence>
<dbReference type="PANTHER" id="PTHR13778">
    <property type="entry name" value="GLYCOSYLTRANSFERASE 8 DOMAIN-CONTAINING PROTEIN"/>
    <property type="match status" value="1"/>
</dbReference>
<dbReference type="GO" id="GO:0046872">
    <property type="term" value="F:metal ion binding"/>
    <property type="evidence" value="ECO:0007669"/>
    <property type="project" value="UniProtKB-KW"/>
</dbReference>
<gene>
    <name evidence="4" type="ORF">H0N82_07855</name>
</gene>
<dbReference type="InterPro" id="IPR029044">
    <property type="entry name" value="Nucleotide-diphossugar_trans"/>
</dbReference>
<keyword evidence="1" id="KW-0328">Glycosyltransferase</keyword>
<evidence type="ECO:0000256" key="2">
    <source>
        <dbReference type="ARBA" id="ARBA00022679"/>
    </source>
</evidence>
<dbReference type="AlphaFoldDB" id="A0A853J4L2"/>
<dbReference type="SUPFAM" id="SSF53448">
    <property type="entry name" value="Nucleotide-diphospho-sugar transferases"/>
    <property type="match status" value="1"/>
</dbReference>
<dbReference type="Pfam" id="PF01501">
    <property type="entry name" value="Glyco_transf_8"/>
    <property type="match status" value="1"/>
</dbReference>
<evidence type="ECO:0000256" key="1">
    <source>
        <dbReference type="ARBA" id="ARBA00022676"/>
    </source>
</evidence>